<dbReference type="GO" id="GO:0006508">
    <property type="term" value="P:proteolysis"/>
    <property type="evidence" value="ECO:0007669"/>
    <property type="project" value="InterPro"/>
</dbReference>
<dbReference type="PROSITE" id="PS51885">
    <property type="entry name" value="NEPRILYSIN"/>
    <property type="match status" value="1"/>
</dbReference>
<accession>A0A0B7C3R5</accession>
<dbReference type="SUPFAM" id="SSF55486">
    <property type="entry name" value="Metalloproteases ('zincins'), catalytic domain"/>
    <property type="match status" value="1"/>
</dbReference>
<sequence>WMDKGTRKKAELKVDAIIDKISYPSNILNDTFLDEYYDKMMVTPRDWFSNLLAWRRFLLSNMVTDLNA</sequence>
<feature type="non-terminal residue" evidence="1">
    <location>
        <position position="68"/>
    </location>
</feature>
<protein>
    <recommendedName>
        <fullName evidence="2">Peptidase M13 N-terminal domain-containing protein</fullName>
    </recommendedName>
</protein>
<evidence type="ECO:0008006" key="2">
    <source>
        <dbReference type="Google" id="ProtNLM"/>
    </source>
</evidence>
<dbReference type="AlphaFoldDB" id="A0A0B7C3R5"/>
<organism evidence="1">
    <name type="scientific">Arion vulgaris</name>
    <dbReference type="NCBI Taxonomy" id="1028688"/>
    <lineage>
        <taxon>Eukaryota</taxon>
        <taxon>Metazoa</taxon>
        <taxon>Spiralia</taxon>
        <taxon>Lophotrochozoa</taxon>
        <taxon>Mollusca</taxon>
        <taxon>Gastropoda</taxon>
        <taxon>Heterobranchia</taxon>
        <taxon>Euthyneura</taxon>
        <taxon>Panpulmonata</taxon>
        <taxon>Eupulmonata</taxon>
        <taxon>Stylommatophora</taxon>
        <taxon>Helicina</taxon>
        <taxon>Arionoidea</taxon>
        <taxon>Arionidae</taxon>
        <taxon>Arion</taxon>
    </lineage>
</organism>
<reference evidence="1" key="1">
    <citation type="submission" date="2014-12" db="EMBL/GenBank/DDBJ databases">
        <title>Insight into the proteome of Arion vulgaris.</title>
        <authorList>
            <person name="Aradska J."/>
            <person name="Bulat T."/>
            <person name="Smidak R."/>
            <person name="Sarate P."/>
            <person name="Gangsoo J."/>
            <person name="Sialana F."/>
            <person name="Bilban M."/>
            <person name="Lubec G."/>
        </authorList>
    </citation>
    <scope>NUCLEOTIDE SEQUENCE</scope>
    <source>
        <tissue evidence="1">Skin</tissue>
    </source>
</reference>
<evidence type="ECO:0000313" key="1">
    <source>
        <dbReference type="EMBL" id="CEL00109.1"/>
    </source>
</evidence>
<dbReference type="EMBL" id="HACG01053238">
    <property type="protein sequence ID" value="CEL00109.1"/>
    <property type="molecule type" value="Transcribed_RNA"/>
</dbReference>
<gene>
    <name evidence="1" type="primary">ORF222883</name>
</gene>
<dbReference type="InterPro" id="IPR000718">
    <property type="entry name" value="Peptidase_M13"/>
</dbReference>
<name>A0A0B7C3R5_9EUPU</name>
<dbReference type="GO" id="GO:0004222">
    <property type="term" value="F:metalloendopeptidase activity"/>
    <property type="evidence" value="ECO:0007669"/>
    <property type="project" value="InterPro"/>
</dbReference>
<proteinExistence type="predicted"/>
<feature type="non-terminal residue" evidence="1">
    <location>
        <position position="1"/>
    </location>
</feature>